<dbReference type="EMBL" id="CAUYUJ010014142">
    <property type="protein sequence ID" value="CAK0837288.1"/>
    <property type="molecule type" value="Genomic_DNA"/>
</dbReference>
<reference evidence="6" key="1">
    <citation type="submission" date="2023-10" db="EMBL/GenBank/DDBJ databases">
        <authorList>
            <person name="Chen Y."/>
            <person name="Shah S."/>
            <person name="Dougan E. K."/>
            <person name="Thang M."/>
            <person name="Chan C."/>
        </authorList>
    </citation>
    <scope>NUCLEOTIDE SEQUENCE [LARGE SCALE GENOMIC DNA]</scope>
</reference>
<protein>
    <recommendedName>
        <fullName evidence="8">FAD-binding domain-containing protein</fullName>
    </recommendedName>
</protein>
<comment type="caution">
    <text evidence="6">The sequence shown here is derived from an EMBL/GenBank/DDBJ whole genome shotgun (WGS) entry which is preliminary data.</text>
</comment>
<evidence type="ECO:0000256" key="2">
    <source>
        <dbReference type="ARBA" id="ARBA00022630"/>
    </source>
</evidence>
<dbReference type="Proteomes" id="UP001189429">
    <property type="component" value="Unassembled WGS sequence"/>
</dbReference>
<evidence type="ECO:0000313" key="7">
    <source>
        <dbReference type="Proteomes" id="UP001189429"/>
    </source>
</evidence>
<keyword evidence="3" id="KW-0274">FAD</keyword>
<dbReference type="Pfam" id="PF13450">
    <property type="entry name" value="NAD_binding_8"/>
    <property type="match status" value="1"/>
</dbReference>
<dbReference type="Gene3D" id="3.50.50.60">
    <property type="entry name" value="FAD/NAD(P)-binding domain"/>
    <property type="match status" value="1"/>
</dbReference>
<sequence>MRVAVVGGGPGGLCAAIGLGQLGHDVVVLERLEHPSARPSRSRQRSYPVDISGGGMAALEALGAAPEGGALRRRLLPFLGHAAEPGGRAPRPMRSPGLIGTREDLVEGKTEERGGRWAGRVRVFHGVEVGRLDLAARTVEVVGAVGCDLGEAAAAAQQPFDLICACDGTPVLQAAGGGGGAGPWAAGHGGAAEAVRREHLQDPEPRQETEAVERLLVPGYLYACGGCVVTRLPAGDAVGIVVLRLVGTPGVAHGWGLGPQAAGGGGGTRRDEEGGVRPLSLAAPPPSGPQPGPQSPGRHPWTSAQPSPCGGTPTGSRAWSDGAWASCCLASPRRKRPPSTCARSRTRAEGSPCRACTLAAA</sequence>
<evidence type="ECO:0000256" key="5">
    <source>
        <dbReference type="SAM" id="MobiDB-lite"/>
    </source>
</evidence>
<dbReference type="PANTHER" id="PTHR46028:SF2">
    <property type="entry name" value="KYNURENINE 3-MONOOXYGENASE"/>
    <property type="match status" value="1"/>
</dbReference>
<gene>
    <name evidence="6" type="ORF">PCOR1329_LOCUS33528</name>
</gene>
<comment type="cofactor">
    <cofactor evidence="1">
        <name>FAD</name>
        <dbReference type="ChEBI" id="CHEBI:57692"/>
    </cofactor>
</comment>
<dbReference type="InterPro" id="IPR036188">
    <property type="entry name" value="FAD/NAD-bd_sf"/>
</dbReference>
<dbReference type="PANTHER" id="PTHR46028">
    <property type="entry name" value="KYNURENINE 3-MONOOXYGENASE"/>
    <property type="match status" value="1"/>
</dbReference>
<accession>A0ABN9SXH7</accession>
<organism evidence="6 7">
    <name type="scientific">Prorocentrum cordatum</name>
    <dbReference type="NCBI Taxonomy" id="2364126"/>
    <lineage>
        <taxon>Eukaryota</taxon>
        <taxon>Sar</taxon>
        <taxon>Alveolata</taxon>
        <taxon>Dinophyceae</taxon>
        <taxon>Prorocentrales</taxon>
        <taxon>Prorocentraceae</taxon>
        <taxon>Prorocentrum</taxon>
    </lineage>
</organism>
<keyword evidence="4" id="KW-0560">Oxidoreductase</keyword>
<evidence type="ECO:0000313" key="6">
    <source>
        <dbReference type="EMBL" id="CAK0837288.1"/>
    </source>
</evidence>
<feature type="compositionally biased region" description="Gly residues" evidence="5">
    <location>
        <begin position="253"/>
        <end position="267"/>
    </location>
</feature>
<feature type="region of interest" description="Disordered" evidence="5">
    <location>
        <begin position="253"/>
        <end position="319"/>
    </location>
</feature>
<evidence type="ECO:0000256" key="3">
    <source>
        <dbReference type="ARBA" id="ARBA00022827"/>
    </source>
</evidence>
<feature type="region of interest" description="Disordered" evidence="5">
    <location>
        <begin position="331"/>
        <end position="361"/>
    </location>
</feature>
<name>A0ABN9SXH7_9DINO</name>
<feature type="compositionally biased region" description="Pro residues" evidence="5">
    <location>
        <begin position="283"/>
        <end position="294"/>
    </location>
</feature>
<evidence type="ECO:0000256" key="4">
    <source>
        <dbReference type="ARBA" id="ARBA00023002"/>
    </source>
</evidence>
<keyword evidence="7" id="KW-1185">Reference proteome</keyword>
<proteinExistence type="predicted"/>
<evidence type="ECO:0000256" key="1">
    <source>
        <dbReference type="ARBA" id="ARBA00001974"/>
    </source>
</evidence>
<evidence type="ECO:0008006" key="8">
    <source>
        <dbReference type="Google" id="ProtNLM"/>
    </source>
</evidence>
<dbReference type="SUPFAM" id="SSF51905">
    <property type="entry name" value="FAD/NAD(P)-binding domain"/>
    <property type="match status" value="1"/>
</dbReference>
<keyword evidence="2" id="KW-0285">Flavoprotein</keyword>